<dbReference type="InterPro" id="IPR027385">
    <property type="entry name" value="Beta-barrel_OMP"/>
</dbReference>
<organism evidence="8 9">
    <name type="scientific">Phreatobacter aquaticus</name>
    <dbReference type="NCBI Taxonomy" id="2570229"/>
    <lineage>
        <taxon>Bacteria</taxon>
        <taxon>Pseudomonadati</taxon>
        <taxon>Pseudomonadota</taxon>
        <taxon>Alphaproteobacteria</taxon>
        <taxon>Hyphomicrobiales</taxon>
        <taxon>Phreatobacteraceae</taxon>
        <taxon>Phreatobacter</taxon>
    </lineage>
</organism>
<keyword evidence="3" id="KW-0472">Membrane</keyword>
<dbReference type="RefSeq" id="WP_137100239.1">
    <property type="nucleotide sequence ID" value="NZ_CP039865.1"/>
</dbReference>
<feature type="signal peptide" evidence="6">
    <location>
        <begin position="1"/>
        <end position="20"/>
    </location>
</feature>
<dbReference type="PANTHER" id="PTHR34001:SF3">
    <property type="entry name" value="BLL7405 PROTEIN"/>
    <property type="match status" value="1"/>
</dbReference>
<proteinExistence type="inferred from homology"/>
<protein>
    <submittedName>
        <fullName evidence="8">Porin family protein</fullName>
    </submittedName>
</protein>
<dbReference type="KEGG" id="paqt:E8L99_14665"/>
<evidence type="ECO:0000256" key="3">
    <source>
        <dbReference type="ARBA" id="ARBA00023136"/>
    </source>
</evidence>
<keyword evidence="2 6" id="KW-0732">Signal</keyword>
<gene>
    <name evidence="8" type="ORF">E8L99_14665</name>
</gene>
<dbReference type="Pfam" id="PF13505">
    <property type="entry name" value="OMP_b-brl"/>
    <property type="match status" value="1"/>
</dbReference>
<dbReference type="EMBL" id="CP039865">
    <property type="protein sequence ID" value="QCK86908.1"/>
    <property type="molecule type" value="Genomic_DNA"/>
</dbReference>
<feature type="chain" id="PRO_5020852922" evidence="6">
    <location>
        <begin position="21"/>
        <end position="242"/>
    </location>
</feature>
<accession>A0A4D7QHU3</accession>
<dbReference type="Gene3D" id="2.40.160.20">
    <property type="match status" value="1"/>
</dbReference>
<dbReference type="InterPro" id="IPR011250">
    <property type="entry name" value="OMP/PagP_B-barrel"/>
</dbReference>
<evidence type="ECO:0000313" key="8">
    <source>
        <dbReference type="EMBL" id="QCK86908.1"/>
    </source>
</evidence>
<evidence type="ECO:0000313" key="9">
    <source>
        <dbReference type="Proteomes" id="UP000298588"/>
    </source>
</evidence>
<dbReference type="GO" id="GO:0009279">
    <property type="term" value="C:cell outer membrane"/>
    <property type="evidence" value="ECO:0007669"/>
    <property type="project" value="UniProtKB-SubCell"/>
</dbReference>
<reference evidence="8 9" key="1">
    <citation type="submission" date="2019-04" db="EMBL/GenBank/DDBJ databases">
        <title>Phreatobacter aquaticus sp. nov.</title>
        <authorList>
            <person name="Choi A."/>
            <person name="Baek K."/>
        </authorList>
    </citation>
    <scope>NUCLEOTIDE SEQUENCE [LARGE SCALE GENOMIC DNA]</scope>
    <source>
        <strain evidence="8 9">NMCR1094</strain>
    </source>
</reference>
<keyword evidence="9" id="KW-1185">Reference proteome</keyword>
<comment type="subcellular location">
    <subcellularLocation>
        <location evidence="1">Cell outer membrane</location>
    </subcellularLocation>
</comment>
<evidence type="ECO:0000256" key="2">
    <source>
        <dbReference type="ARBA" id="ARBA00022729"/>
    </source>
</evidence>
<evidence type="ECO:0000256" key="5">
    <source>
        <dbReference type="ARBA" id="ARBA00038306"/>
    </source>
</evidence>
<dbReference type="OrthoDB" id="268975at2"/>
<feature type="domain" description="Outer membrane protein beta-barrel" evidence="7">
    <location>
        <begin position="9"/>
        <end position="231"/>
    </location>
</feature>
<dbReference type="SUPFAM" id="SSF56925">
    <property type="entry name" value="OMPA-like"/>
    <property type="match status" value="1"/>
</dbReference>
<sequence length="242" mass="25206">MNKLLLSTCALVMGATVSHAADLGVPRTPIAAAVVAPAFNWSGLYLGADVGFIATRYRLIDVAVPFTAAHPNPSGAKIGLHLGYRHQFANNIVVGLEGDLSWLGASRTGFFTGFPVAIRGHARMDGSVRGSLGIAADRVLLYATGGLAFLNVGGCTVPNVGAPCIAGTSFSGTRIGWTAGAGLAYAINNNWSVRAEYLYANYGTKTFTPPAYTASVSNETHTVRLGVSYMFTTGPSAVVARY</sequence>
<dbReference type="PANTHER" id="PTHR34001">
    <property type="entry name" value="BLL7405 PROTEIN"/>
    <property type="match status" value="1"/>
</dbReference>
<evidence type="ECO:0000256" key="4">
    <source>
        <dbReference type="ARBA" id="ARBA00023237"/>
    </source>
</evidence>
<dbReference type="Proteomes" id="UP000298588">
    <property type="component" value="Chromosome"/>
</dbReference>
<evidence type="ECO:0000256" key="1">
    <source>
        <dbReference type="ARBA" id="ARBA00004442"/>
    </source>
</evidence>
<evidence type="ECO:0000259" key="7">
    <source>
        <dbReference type="Pfam" id="PF13505"/>
    </source>
</evidence>
<dbReference type="InterPro" id="IPR051692">
    <property type="entry name" value="OMP-like"/>
</dbReference>
<keyword evidence="4" id="KW-0998">Cell outer membrane</keyword>
<dbReference type="AlphaFoldDB" id="A0A4D7QHU3"/>
<comment type="similarity">
    <text evidence="5">Belongs to the Omp25/RopB family.</text>
</comment>
<evidence type="ECO:0000256" key="6">
    <source>
        <dbReference type="SAM" id="SignalP"/>
    </source>
</evidence>
<name>A0A4D7QHU3_9HYPH</name>